<feature type="chain" id="PRO_5016712105" evidence="5">
    <location>
        <begin position="22"/>
        <end position="254"/>
    </location>
</feature>
<protein>
    <submittedName>
        <fullName evidence="8">Amino acid ABC transporter substrate-binding protein (PAAT family)</fullName>
    </submittedName>
</protein>
<organism evidence="8 9">
    <name type="scientific">Falsochrobactrum ovis</name>
    <dbReference type="NCBI Taxonomy" id="1293442"/>
    <lineage>
        <taxon>Bacteria</taxon>
        <taxon>Pseudomonadati</taxon>
        <taxon>Pseudomonadota</taxon>
        <taxon>Alphaproteobacteria</taxon>
        <taxon>Hyphomicrobiales</taxon>
        <taxon>Brucellaceae</taxon>
        <taxon>Falsochrobactrum</taxon>
    </lineage>
</organism>
<gene>
    <name evidence="8" type="ORF">C7374_1037</name>
</gene>
<evidence type="ECO:0000313" key="9">
    <source>
        <dbReference type="Proteomes" id="UP000249453"/>
    </source>
</evidence>
<evidence type="ECO:0000256" key="1">
    <source>
        <dbReference type="ARBA" id="ARBA00004196"/>
    </source>
</evidence>
<dbReference type="RefSeq" id="WP_111574663.1">
    <property type="nucleotide sequence ID" value="NZ_JBHEEY010000002.1"/>
</dbReference>
<sequence length="254" mass="27726">MLKSLLLVGLASVAFSMPAQAKEWKEIRIASEGFYPPFNYMSPDGELIGFDLDIANALCDAMEAKCEIIANDWDGMIPGLQANKFDAVIASMAITEERQQQVAFTDRYYSTPLAIVVPNDTDIESVDAASFDGKVVGAQAGTTQGNYAEDVLAKAGAEVKLYPTADEAHADLETGRLDAVAADKFVSAEWLKGGSGAECCKFLGDIPGTETQISIALRKGDDDLREQFNEAIKKIREDGTYDTIRKKYFDFDIY</sequence>
<dbReference type="SUPFAM" id="SSF53850">
    <property type="entry name" value="Periplasmic binding protein-like II"/>
    <property type="match status" value="1"/>
</dbReference>
<dbReference type="InterPro" id="IPR018313">
    <property type="entry name" value="SBP_3_CS"/>
</dbReference>
<feature type="signal peptide" evidence="5">
    <location>
        <begin position="1"/>
        <end position="21"/>
    </location>
</feature>
<dbReference type="Proteomes" id="UP000249453">
    <property type="component" value="Unassembled WGS sequence"/>
</dbReference>
<feature type="domain" description="Solute-binding protein family 3/N-terminal" evidence="6">
    <location>
        <begin position="26"/>
        <end position="252"/>
    </location>
</feature>
<dbReference type="Pfam" id="PF00497">
    <property type="entry name" value="SBP_bac_3"/>
    <property type="match status" value="1"/>
</dbReference>
<dbReference type="CDD" id="cd13702">
    <property type="entry name" value="PBP2_mlr5654_like"/>
    <property type="match status" value="1"/>
</dbReference>
<dbReference type="PROSITE" id="PS01039">
    <property type="entry name" value="SBP_BACTERIAL_3"/>
    <property type="match status" value="1"/>
</dbReference>
<keyword evidence="9" id="KW-1185">Reference proteome</keyword>
<dbReference type="PANTHER" id="PTHR35936:SF17">
    <property type="entry name" value="ARGININE-BINDING EXTRACELLULAR PROTEIN ARTP"/>
    <property type="match status" value="1"/>
</dbReference>
<feature type="domain" description="Ionotropic glutamate receptor C-terminal" evidence="7">
    <location>
        <begin position="26"/>
        <end position="251"/>
    </location>
</feature>
<evidence type="ECO:0000259" key="6">
    <source>
        <dbReference type="SMART" id="SM00062"/>
    </source>
</evidence>
<comment type="caution">
    <text evidence="8">The sequence shown here is derived from an EMBL/GenBank/DDBJ whole genome shotgun (WGS) entry which is preliminary data.</text>
</comment>
<dbReference type="GO" id="GO:0016020">
    <property type="term" value="C:membrane"/>
    <property type="evidence" value="ECO:0007669"/>
    <property type="project" value="InterPro"/>
</dbReference>
<dbReference type="GO" id="GO:0030313">
    <property type="term" value="C:cell envelope"/>
    <property type="evidence" value="ECO:0007669"/>
    <property type="project" value="UniProtKB-SubCell"/>
</dbReference>
<dbReference type="PANTHER" id="PTHR35936">
    <property type="entry name" value="MEMBRANE-BOUND LYTIC MUREIN TRANSGLYCOSYLASE F"/>
    <property type="match status" value="1"/>
</dbReference>
<evidence type="ECO:0000259" key="7">
    <source>
        <dbReference type="SMART" id="SM00079"/>
    </source>
</evidence>
<dbReference type="SMART" id="SM00062">
    <property type="entry name" value="PBPb"/>
    <property type="match status" value="1"/>
</dbReference>
<comment type="similarity">
    <text evidence="2 4">Belongs to the bacterial solute-binding protein 3 family.</text>
</comment>
<evidence type="ECO:0000256" key="2">
    <source>
        <dbReference type="ARBA" id="ARBA00010333"/>
    </source>
</evidence>
<dbReference type="EMBL" id="QLMK01000003">
    <property type="protein sequence ID" value="RAK30874.1"/>
    <property type="molecule type" value="Genomic_DNA"/>
</dbReference>
<comment type="subcellular location">
    <subcellularLocation>
        <location evidence="1">Cell envelope</location>
    </subcellularLocation>
</comment>
<evidence type="ECO:0000256" key="4">
    <source>
        <dbReference type="RuleBase" id="RU003744"/>
    </source>
</evidence>
<evidence type="ECO:0000313" key="8">
    <source>
        <dbReference type="EMBL" id="RAK30874.1"/>
    </source>
</evidence>
<name>A0A364JW55_9HYPH</name>
<proteinExistence type="inferred from homology"/>
<dbReference type="InterPro" id="IPR001320">
    <property type="entry name" value="Iontro_rcpt_C"/>
</dbReference>
<dbReference type="Gene3D" id="3.40.190.10">
    <property type="entry name" value="Periplasmic binding protein-like II"/>
    <property type="match status" value="2"/>
</dbReference>
<evidence type="ECO:0000256" key="3">
    <source>
        <dbReference type="ARBA" id="ARBA00022729"/>
    </source>
</evidence>
<evidence type="ECO:0000256" key="5">
    <source>
        <dbReference type="SAM" id="SignalP"/>
    </source>
</evidence>
<dbReference type="GO" id="GO:0015276">
    <property type="term" value="F:ligand-gated monoatomic ion channel activity"/>
    <property type="evidence" value="ECO:0007669"/>
    <property type="project" value="InterPro"/>
</dbReference>
<keyword evidence="3 5" id="KW-0732">Signal</keyword>
<dbReference type="AlphaFoldDB" id="A0A364JW55"/>
<dbReference type="OrthoDB" id="9807134at2"/>
<reference evidence="8 9" key="1">
    <citation type="submission" date="2018-06" db="EMBL/GenBank/DDBJ databases">
        <title>Genomic Encyclopedia of Type Strains, Phase IV (KMG-IV): sequencing the most valuable type-strain genomes for metagenomic binning, comparative biology and taxonomic classification.</title>
        <authorList>
            <person name="Goeker M."/>
        </authorList>
    </citation>
    <scope>NUCLEOTIDE SEQUENCE [LARGE SCALE GENOMIC DNA]</scope>
    <source>
        <strain evidence="8 9">DSM 26720</strain>
    </source>
</reference>
<dbReference type="InterPro" id="IPR001638">
    <property type="entry name" value="Solute-binding_3/MltF_N"/>
</dbReference>
<dbReference type="SMART" id="SM00079">
    <property type="entry name" value="PBPe"/>
    <property type="match status" value="1"/>
</dbReference>
<accession>A0A364JW55</accession>